<dbReference type="Gene3D" id="2.120.10.80">
    <property type="entry name" value="Kelch-type beta propeller"/>
    <property type="match status" value="1"/>
</dbReference>
<dbReference type="InterPro" id="IPR015915">
    <property type="entry name" value="Kelch-typ_b-propeller"/>
</dbReference>
<keyword evidence="1" id="KW-0880">Kelch repeat</keyword>
<evidence type="ECO:0000313" key="5">
    <source>
        <dbReference type="Proteomes" id="UP000219813"/>
    </source>
</evidence>
<evidence type="ECO:0000256" key="1">
    <source>
        <dbReference type="ARBA" id="ARBA00022441"/>
    </source>
</evidence>
<evidence type="ECO:0000256" key="2">
    <source>
        <dbReference type="ARBA" id="ARBA00022737"/>
    </source>
</evidence>
<dbReference type="RefSeq" id="XP_028861674.1">
    <property type="nucleotide sequence ID" value="XM_029005046.1"/>
</dbReference>
<protein>
    <submittedName>
        <fullName evidence="4">Kelch protein, putative</fullName>
    </submittedName>
</protein>
<name>A0A1D3PC75_PLAMA</name>
<evidence type="ECO:0000259" key="3">
    <source>
        <dbReference type="Pfam" id="PF24981"/>
    </source>
</evidence>
<dbReference type="Proteomes" id="UP000219813">
    <property type="component" value="Chromosome 9"/>
</dbReference>
<evidence type="ECO:0000313" key="4">
    <source>
        <dbReference type="EMBL" id="SCN12777.1"/>
    </source>
</evidence>
<dbReference type="Pfam" id="PF24981">
    <property type="entry name" value="Beta-prop_ATRN-LZTR1"/>
    <property type="match status" value="1"/>
</dbReference>
<reference evidence="4 5" key="1">
    <citation type="submission" date="2016-06" db="EMBL/GenBank/DDBJ databases">
        <authorList>
            <consortium name="Pathogen Informatics"/>
        </authorList>
    </citation>
    <scope>NUCLEOTIDE SEQUENCE [LARGE SCALE GENOMIC DNA]</scope>
</reference>
<dbReference type="SUPFAM" id="SSF50965">
    <property type="entry name" value="Galactose oxidase, central domain"/>
    <property type="match status" value="1"/>
</dbReference>
<keyword evidence="5" id="KW-1185">Reference proteome</keyword>
<dbReference type="OrthoDB" id="10250130at2759"/>
<proteinExistence type="predicted"/>
<dbReference type="InterPro" id="IPR011043">
    <property type="entry name" value="Gal_Oxase/kelch_b-propeller"/>
</dbReference>
<accession>A0A1D3PC75</accession>
<organism evidence="4 5">
    <name type="scientific">Plasmodium malariae</name>
    <dbReference type="NCBI Taxonomy" id="5858"/>
    <lineage>
        <taxon>Eukaryota</taxon>
        <taxon>Sar</taxon>
        <taxon>Alveolata</taxon>
        <taxon>Apicomplexa</taxon>
        <taxon>Aconoidasida</taxon>
        <taxon>Haemosporida</taxon>
        <taxon>Plasmodiidae</taxon>
        <taxon>Plasmodium</taxon>
        <taxon>Plasmodium (Plasmodium)</taxon>
    </lineage>
</organism>
<dbReference type="EMBL" id="LT594630">
    <property type="protein sequence ID" value="SCN12777.1"/>
    <property type="molecule type" value="Genomic_DNA"/>
</dbReference>
<dbReference type="PANTHER" id="PTHR46093:SF18">
    <property type="entry name" value="FIBRONECTIN TYPE-III DOMAIN-CONTAINING PROTEIN"/>
    <property type="match status" value="1"/>
</dbReference>
<dbReference type="OMA" id="YHVYSIM"/>
<dbReference type="AlphaFoldDB" id="A0A1D3PC75"/>
<dbReference type="InterPro" id="IPR056737">
    <property type="entry name" value="Beta-prop_ATRN-MKLN-like"/>
</dbReference>
<dbReference type="KEGG" id="pmal:PMUG01_09035000"/>
<dbReference type="VEuPathDB" id="PlasmoDB:PmUG01_09035000"/>
<feature type="domain" description="Attractin/MKLN-like beta-propeller" evidence="3">
    <location>
        <begin position="232"/>
        <end position="466"/>
    </location>
</feature>
<dbReference type="GeneID" id="39868878"/>
<sequence>MPANRFLNTKTEDSYIGKLTHDTIIFGENLFKVISKTFSNNKSITLNEYTDDNIENISFCSEVLPFYCKSEIIHKGNIFNVRFGHACIFYKNNIYIYGGNQHIKNFNPKTIQFNVVSCVQYHVYSIMCTVSCVQYHVYSIMCTVSCVQYHVYSIMCTVSCVQYHVYSIMCIVSCVQYHVYSIMCTVSCIYLPFLSEDTQVFKVVEEKKSPQIRYYATLNVIHSSEYDEECFFLFGGKRGKYITNDTYIFRLSNDSWEHIKLNFSPPPIFGHVSFMYKNIIFIHGGNMGNLHLNSNMWSYFEEEKKWVKILSKDEYYNKGIYKPSGRFFHSCAVCISNQGNDVKAYIFGGLNNQNKCVEDLFWSYSLNNGKWSKIENSYGKIPVERYGHSSTVLNDRWFVLFGGYNFSWYSKTELLDIHAYDINLNTWASLNVYGMPLVTHHFYGNIIQVDNSGYFFVFGGLRNNEACSKIYKFIPLLSSPYFKILRDKLEEMGERMLHLENYPRRTLSPIYSKEIKEIKNSLSDISFTLVRYIQLTCDINEKIKISNELSKNNYSYLSEKMEHNSKHFDSLVNRVEQLSKGSLDYSFQKKEDLSNEDSCENILKDQNVNFSPSCAESSEINYEQQGKL</sequence>
<gene>
    <name evidence="4" type="primary">PmUG01_09035000</name>
    <name evidence="4" type="ORF">PMUG01_09035000</name>
</gene>
<keyword evidence="2" id="KW-0677">Repeat</keyword>
<dbReference type="PANTHER" id="PTHR46093">
    <property type="entry name" value="ACYL-COA-BINDING DOMAIN-CONTAINING PROTEIN 5"/>
    <property type="match status" value="1"/>
</dbReference>